<keyword evidence="5" id="KW-0862">Zinc</keyword>
<proteinExistence type="inferred from homology"/>
<dbReference type="PIRSF" id="PIRSF036696">
    <property type="entry name" value="ACY-1"/>
    <property type="match status" value="1"/>
</dbReference>
<sequence>MFDFSAAEDEVTELCRQLIRIDTQNWGGNKANPELPAAELIASWLAEVDLKSEIVESSPGRANLVARVKGSDPEAPALVVHGHTDVVPAAAEDWSVDPFEGVIKDGLLWGRGAVDMKDMDAMIVASIRAMLSQGLVPRRDLIIAFFADEEAGGNYGARHMVRNRPELFSGATEAISEVGGYSVDIRGQRVYLIQTAEKGLAWLNLIAHGTAGHGSQRNDDNPVTRLAAAITRIGNHPWPQEIPLATRKLLEGVSELTGIGFTAETIPQLLAELGSVEKFVAPTLQNTSNPSFLEAGYKHNVIPGTATAYVDCRTLPGQHEDVMLKIKELAGEGIDITAEDEGDALESPFDTPLVAQMQKSLLTDDPSAQVLPYTLSGGTDNKSMAELGITGYGFAPLQLTGDLDFPAMFHGVDERVPISALKFGTRVLGDFLMKA</sequence>
<dbReference type="FunFam" id="1.10.150.900:FF:000002">
    <property type="entry name" value="M20/M25/M40 family peptidase"/>
    <property type="match status" value="1"/>
</dbReference>
<evidence type="ECO:0000256" key="4">
    <source>
        <dbReference type="ARBA" id="ARBA00022801"/>
    </source>
</evidence>
<dbReference type="PANTHER" id="PTHR43808">
    <property type="entry name" value="ACETYLORNITHINE DEACETYLASE"/>
    <property type="match status" value="1"/>
</dbReference>
<accession>A0A0B9A454</accession>
<organism evidence="7 8">
    <name type="scientific">Brevibacterium linens</name>
    <dbReference type="NCBI Taxonomy" id="1703"/>
    <lineage>
        <taxon>Bacteria</taxon>
        <taxon>Bacillati</taxon>
        <taxon>Actinomycetota</taxon>
        <taxon>Actinomycetes</taxon>
        <taxon>Micrococcales</taxon>
        <taxon>Brevibacteriaceae</taxon>
        <taxon>Brevibacterium</taxon>
    </lineage>
</organism>
<dbReference type="AlphaFoldDB" id="A0A0B9A454"/>
<dbReference type="Gene3D" id="3.30.70.360">
    <property type="match status" value="1"/>
</dbReference>
<dbReference type="NCBIfam" id="NF005913">
    <property type="entry name" value="PRK07906.1"/>
    <property type="match status" value="1"/>
</dbReference>
<evidence type="ECO:0000259" key="6">
    <source>
        <dbReference type="Pfam" id="PF07687"/>
    </source>
</evidence>
<reference evidence="7 8" key="1">
    <citation type="submission" date="2014-11" db="EMBL/GenBank/DDBJ databases">
        <title>Draft Genome Sequence of Brevibacterium linens AE038-8.</title>
        <authorList>
            <person name="Maizel D."/>
            <person name="Utturkar S.M."/>
            <person name="Brown S.D."/>
            <person name="Ferrero M."/>
            <person name="Rosen B.P."/>
        </authorList>
    </citation>
    <scope>NUCLEOTIDE SEQUENCE [LARGE SCALE GENOMIC DNA]</scope>
    <source>
        <strain evidence="7 8">AE038-8</strain>
    </source>
</reference>
<dbReference type="PATRIC" id="fig|1703.6.peg.867"/>
<evidence type="ECO:0000313" key="8">
    <source>
        <dbReference type="Proteomes" id="UP000031488"/>
    </source>
</evidence>
<comment type="similarity">
    <text evidence="2">Belongs to the peptidase M20A family.</text>
</comment>
<evidence type="ECO:0000256" key="3">
    <source>
        <dbReference type="ARBA" id="ARBA00022723"/>
    </source>
</evidence>
<evidence type="ECO:0000313" key="7">
    <source>
        <dbReference type="EMBL" id="KHS53493.1"/>
    </source>
</evidence>
<protein>
    <submittedName>
        <fullName evidence="7">Peptidase M20</fullName>
    </submittedName>
</protein>
<dbReference type="InterPro" id="IPR050072">
    <property type="entry name" value="Peptidase_M20A"/>
</dbReference>
<dbReference type="PANTHER" id="PTHR43808:SF8">
    <property type="entry name" value="PEPTIDASE M20 DIMERISATION DOMAIN-CONTAINING PROTEIN"/>
    <property type="match status" value="1"/>
</dbReference>
<evidence type="ECO:0000256" key="2">
    <source>
        <dbReference type="ARBA" id="ARBA00006247"/>
    </source>
</evidence>
<keyword evidence="8" id="KW-1185">Reference proteome</keyword>
<dbReference type="SUPFAM" id="SSF53187">
    <property type="entry name" value="Zn-dependent exopeptidases"/>
    <property type="match status" value="1"/>
</dbReference>
<comment type="caution">
    <text evidence="7">The sequence shown here is derived from an EMBL/GenBank/DDBJ whole genome shotgun (WGS) entry which is preliminary data.</text>
</comment>
<evidence type="ECO:0000256" key="5">
    <source>
        <dbReference type="ARBA" id="ARBA00022833"/>
    </source>
</evidence>
<feature type="domain" description="Peptidase M20 dimerisation" evidence="6">
    <location>
        <begin position="195"/>
        <end position="330"/>
    </location>
</feature>
<dbReference type="EMBL" id="JTJZ01000015">
    <property type="protein sequence ID" value="KHS53493.1"/>
    <property type="molecule type" value="Genomic_DNA"/>
</dbReference>
<keyword evidence="3" id="KW-0479">Metal-binding</keyword>
<dbReference type="SUPFAM" id="SSF55031">
    <property type="entry name" value="Bacterial exopeptidase dimerisation domain"/>
    <property type="match status" value="1"/>
</dbReference>
<dbReference type="Pfam" id="PF07687">
    <property type="entry name" value="M20_dimer"/>
    <property type="match status" value="1"/>
</dbReference>
<dbReference type="Proteomes" id="UP000031488">
    <property type="component" value="Unassembled WGS sequence"/>
</dbReference>
<dbReference type="Pfam" id="PF01546">
    <property type="entry name" value="Peptidase_M20"/>
    <property type="match status" value="1"/>
</dbReference>
<gene>
    <name evidence="7" type="ORF">AE0388_0981</name>
</gene>
<dbReference type="OrthoDB" id="7055905at2"/>
<dbReference type="STRING" id="1703.BLSMQ_2100"/>
<dbReference type="Gene3D" id="1.10.150.900">
    <property type="match status" value="1"/>
</dbReference>
<dbReference type="Gene3D" id="3.40.630.10">
    <property type="entry name" value="Zn peptidases"/>
    <property type="match status" value="1"/>
</dbReference>
<keyword evidence="4" id="KW-0378">Hydrolase</keyword>
<dbReference type="RefSeq" id="WP_039207589.1">
    <property type="nucleotide sequence ID" value="NZ_JTJZ01000015.1"/>
</dbReference>
<dbReference type="GO" id="GO:0016787">
    <property type="term" value="F:hydrolase activity"/>
    <property type="evidence" value="ECO:0007669"/>
    <property type="project" value="UniProtKB-KW"/>
</dbReference>
<comment type="cofactor">
    <cofactor evidence="1">
        <name>Zn(2+)</name>
        <dbReference type="ChEBI" id="CHEBI:29105"/>
    </cofactor>
</comment>
<dbReference type="InterPro" id="IPR036264">
    <property type="entry name" value="Bact_exopeptidase_dim_dom"/>
</dbReference>
<dbReference type="InterPro" id="IPR002933">
    <property type="entry name" value="Peptidase_M20"/>
</dbReference>
<name>A0A0B9A454_BRELN</name>
<dbReference type="InterPro" id="IPR011650">
    <property type="entry name" value="Peptidase_M20_dimer"/>
</dbReference>
<dbReference type="GO" id="GO:0046872">
    <property type="term" value="F:metal ion binding"/>
    <property type="evidence" value="ECO:0007669"/>
    <property type="project" value="UniProtKB-KW"/>
</dbReference>
<evidence type="ECO:0000256" key="1">
    <source>
        <dbReference type="ARBA" id="ARBA00001947"/>
    </source>
</evidence>